<dbReference type="InterPro" id="IPR000701">
    <property type="entry name" value="SuccDH_FuR_B_TM-su"/>
</dbReference>
<evidence type="ECO:0000313" key="11">
    <source>
        <dbReference type="Proteomes" id="UP000007801"/>
    </source>
</evidence>
<dbReference type="OrthoDB" id="588261at2759"/>
<organism evidence="10 11">
    <name type="scientific">Drosophila ananassae</name>
    <name type="common">Fruit fly</name>
    <dbReference type="NCBI Taxonomy" id="7217"/>
    <lineage>
        <taxon>Eukaryota</taxon>
        <taxon>Metazoa</taxon>
        <taxon>Ecdysozoa</taxon>
        <taxon>Arthropoda</taxon>
        <taxon>Hexapoda</taxon>
        <taxon>Insecta</taxon>
        <taxon>Pterygota</taxon>
        <taxon>Neoptera</taxon>
        <taxon>Endopterygota</taxon>
        <taxon>Diptera</taxon>
        <taxon>Brachycera</taxon>
        <taxon>Muscomorpha</taxon>
        <taxon>Ephydroidea</taxon>
        <taxon>Drosophilidae</taxon>
        <taxon>Drosophila</taxon>
        <taxon>Sophophora</taxon>
    </lineage>
</organism>
<dbReference type="Pfam" id="PF01127">
    <property type="entry name" value="Sdh_cyt"/>
    <property type="match status" value="1"/>
</dbReference>
<evidence type="ECO:0000256" key="6">
    <source>
        <dbReference type="ARBA" id="ARBA00023004"/>
    </source>
</evidence>
<dbReference type="Gene3D" id="1.20.1300.10">
    <property type="entry name" value="Fumarate reductase/succinate dehydrogenase, transmembrane subunit"/>
    <property type="match status" value="1"/>
</dbReference>
<proteinExistence type="predicted"/>
<dbReference type="KEGG" id="dan:6501042"/>
<evidence type="ECO:0000256" key="4">
    <source>
        <dbReference type="ARBA" id="ARBA00022723"/>
    </source>
</evidence>
<feature type="compositionally biased region" description="Basic and acidic residues" evidence="8">
    <location>
        <begin position="42"/>
        <end position="51"/>
    </location>
</feature>
<keyword evidence="3 9" id="KW-0812">Transmembrane</keyword>
<gene>
    <name evidence="10" type="primary">Dana\GF18264</name>
    <name evidence="10" type="synonym">dana_GLEANR_19523</name>
    <name evidence="10" type="ORF">GF18264</name>
</gene>
<dbReference type="PANTHER" id="PTHR10978:SF5">
    <property type="entry name" value="SUCCINATE DEHYDROGENASE CYTOCHROME B560 SUBUNIT, MITOCHONDRIAL"/>
    <property type="match status" value="1"/>
</dbReference>
<dbReference type="InterPro" id="IPR034804">
    <property type="entry name" value="SQR/QFR_C/D"/>
</dbReference>
<dbReference type="CTD" id="41324"/>
<evidence type="ECO:0000256" key="1">
    <source>
        <dbReference type="ARBA" id="ARBA00004370"/>
    </source>
</evidence>
<evidence type="ECO:0000256" key="7">
    <source>
        <dbReference type="ARBA" id="ARBA00023136"/>
    </source>
</evidence>
<dbReference type="GeneID" id="6501042"/>
<keyword evidence="2" id="KW-0349">Heme</keyword>
<dbReference type="GO" id="GO:0006121">
    <property type="term" value="P:mitochondrial electron transport, succinate to ubiquinone"/>
    <property type="evidence" value="ECO:0007669"/>
    <property type="project" value="TreeGrafter"/>
</dbReference>
<dbReference type="HOGENOM" id="CLU_086468_0_0_1"/>
<protein>
    <submittedName>
        <fullName evidence="10">Uncharacterized protein</fullName>
    </submittedName>
</protein>
<dbReference type="FunCoup" id="B3LZ78">
    <property type="interactions" value="258"/>
</dbReference>
<dbReference type="GO" id="GO:0046872">
    <property type="term" value="F:metal ion binding"/>
    <property type="evidence" value="ECO:0007669"/>
    <property type="project" value="UniProtKB-KW"/>
</dbReference>
<evidence type="ECO:0000256" key="3">
    <source>
        <dbReference type="ARBA" id="ARBA00022692"/>
    </source>
</evidence>
<keyword evidence="7 9" id="KW-0472">Membrane</keyword>
<dbReference type="PANTHER" id="PTHR10978">
    <property type="entry name" value="SUCCINATE DEHYDROGENASE CYTOCHROME B560 SUBUNIT"/>
    <property type="match status" value="1"/>
</dbReference>
<dbReference type="GO" id="GO:0006099">
    <property type="term" value="P:tricarboxylic acid cycle"/>
    <property type="evidence" value="ECO:0007669"/>
    <property type="project" value="InterPro"/>
</dbReference>
<dbReference type="NCBIfam" id="TIGR02970">
    <property type="entry name" value="succ_dehyd_cytB"/>
    <property type="match status" value="1"/>
</dbReference>
<dbReference type="GO" id="GO:0009055">
    <property type="term" value="F:electron transfer activity"/>
    <property type="evidence" value="ECO:0007669"/>
    <property type="project" value="InterPro"/>
</dbReference>
<dbReference type="PhylomeDB" id="B3LZ78"/>
<dbReference type="InterPro" id="IPR014314">
    <property type="entry name" value="Succ_DH_cytb556"/>
</dbReference>
<dbReference type="CDD" id="cd03499">
    <property type="entry name" value="SQR_TypeC_SdhC"/>
    <property type="match status" value="1"/>
</dbReference>
<feature type="region of interest" description="Disordered" evidence="8">
    <location>
        <begin position="227"/>
        <end position="281"/>
    </location>
</feature>
<keyword evidence="11" id="KW-1185">Reference proteome</keyword>
<keyword evidence="4" id="KW-0479">Metal-binding</keyword>
<dbReference type="AlphaFoldDB" id="B3LZ78"/>
<feature type="transmembrane region" description="Helical" evidence="9">
    <location>
        <begin position="124"/>
        <end position="146"/>
    </location>
</feature>
<evidence type="ECO:0000256" key="5">
    <source>
        <dbReference type="ARBA" id="ARBA00022989"/>
    </source>
</evidence>
<dbReference type="GO" id="GO:0016020">
    <property type="term" value="C:membrane"/>
    <property type="evidence" value="ECO:0007669"/>
    <property type="project" value="UniProtKB-SubCell"/>
</dbReference>
<dbReference type="SUPFAM" id="SSF81343">
    <property type="entry name" value="Fumarate reductase respiratory complex transmembrane subunits"/>
    <property type="match status" value="1"/>
</dbReference>
<keyword evidence="6" id="KW-0408">Iron</keyword>
<evidence type="ECO:0000256" key="8">
    <source>
        <dbReference type="SAM" id="MobiDB-lite"/>
    </source>
</evidence>
<dbReference type="InParanoid" id="B3LZ78"/>
<dbReference type="Proteomes" id="UP000007801">
    <property type="component" value="Unassembled WGS sequence"/>
</dbReference>
<feature type="region of interest" description="Disordered" evidence="8">
    <location>
        <begin position="42"/>
        <end position="66"/>
    </location>
</feature>
<accession>B3LZ78</accession>
<keyword evidence="5 9" id="KW-1133">Transmembrane helix</keyword>
<evidence type="ECO:0000256" key="9">
    <source>
        <dbReference type="SAM" id="Phobius"/>
    </source>
</evidence>
<dbReference type="GO" id="GO:0005739">
    <property type="term" value="C:mitochondrion"/>
    <property type="evidence" value="ECO:0007669"/>
    <property type="project" value="GOC"/>
</dbReference>
<feature type="transmembrane region" description="Helical" evidence="9">
    <location>
        <begin position="202"/>
        <end position="221"/>
    </location>
</feature>
<reference evidence="10 11" key="1">
    <citation type="journal article" date="2007" name="Nature">
        <title>Evolution of genes and genomes on the Drosophila phylogeny.</title>
        <authorList>
            <consortium name="Drosophila 12 Genomes Consortium"/>
            <person name="Clark A.G."/>
            <person name="Eisen M.B."/>
            <person name="Smith D.R."/>
            <person name="Bergman C.M."/>
            <person name="Oliver B."/>
            <person name="Markow T.A."/>
            <person name="Kaufman T.C."/>
            <person name="Kellis M."/>
            <person name="Gelbart W."/>
            <person name="Iyer V.N."/>
            <person name="Pollard D.A."/>
            <person name="Sackton T.B."/>
            <person name="Larracuente A.M."/>
            <person name="Singh N.D."/>
            <person name="Abad J.P."/>
            <person name="Abt D.N."/>
            <person name="Adryan B."/>
            <person name="Aguade M."/>
            <person name="Akashi H."/>
            <person name="Anderson W.W."/>
            <person name="Aquadro C.F."/>
            <person name="Ardell D.H."/>
            <person name="Arguello R."/>
            <person name="Artieri C.G."/>
            <person name="Barbash D.A."/>
            <person name="Barker D."/>
            <person name="Barsanti P."/>
            <person name="Batterham P."/>
            <person name="Batzoglou S."/>
            <person name="Begun D."/>
            <person name="Bhutkar A."/>
            <person name="Blanco E."/>
            <person name="Bosak S.A."/>
            <person name="Bradley R.K."/>
            <person name="Brand A.D."/>
            <person name="Brent M.R."/>
            <person name="Brooks A.N."/>
            <person name="Brown R.H."/>
            <person name="Butlin R.K."/>
            <person name="Caggese C."/>
            <person name="Calvi B.R."/>
            <person name="Bernardo de Carvalho A."/>
            <person name="Caspi A."/>
            <person name="Castrezana S."/>
            <person name="Celniker S.E."/>
            <person name="Chang J.L."/>
            <person name="Chapple C."/>
            <person name="Chatterji S."/>
            <person name="Chinwalla A."/>
            <person name="Civetta A."/>
            <person name="Clifton S.W."/>
            <person name="Comeron J.M."/>
            <person name="Costello J.C."/>
            <person name="Coyne J.A."/>
            <person name="Daub J."/>
            <person name="David R.G."/>
            <person name="Delcher A.L."/>
            <person name="Delehaunty K."/>
            <person name="Do C.B."/>
            <person name="Ebling H."/>
            <person name="Edwards K."/>
            <person name="Eickbush T."/>
            <person name="Evans J.D."/>
            <person name="Filipski A."/>
            <person name="Findeiss S."/>
            <person name="Freyhult E."/>
            <person name="Fulton L."/>
            <person name="Fulton R."/>
            <person name="Garcia A.C."/>
            <person name="Gardiner A."/>
            <person name="Garfield D.A."/>
            <person name="Garvin B.E."/>
            <person name="Gibson G."/>
            <person name="Gilbert D."/>
            <person name="Gnerre S."/>
            <person name="Godfrey J."/>
            <person name="Good R."/>
            <person name="Gotea V."/>
            <person name="Gravely B."/>
            <person name="Greenberg A.J."/>
            <person name="Griffiths-Jones S."/>
            <person name="Gross S."/>
            <person name="Guigo R."/>
            <person name="Gustafson E.A."/>
            <person name="Haerty W."/>
            <person name="Hahn M.W."/>
            <person name="Halligan D.L."/>
            <person name="Halpern A.L."/>
            <person name="Halter G.M."/>
            <person name="Han M.V."/>
            <person name="Heger A."/>
            <person name="Hillier L."/>
            <person name="Hinrichs A.S."/>
            <person name="Holmes I."/>
            <person name="Hoskins R.A."/>
            <person name="Hubisz M.J."/>
            <person name="Hultmark D."/>
            <person name="Huntley M.A."/>
            <person name="Jaffe D.B."/>
            <person name="Jagadeeshan S."/>
            <person name="Jeck W.R."/>
            <person name="Johnson J."/>
            <person name="Jones C.D."/>
            <person name="Jordan W.C."/>
            <person name="Karpen G.H."/>
            <person name="Kataoka E."/>
            <person name="Keightley P.D."/>
            <person name="Kheradpour P."/>
            <person name="Kirkness E.F."/>
            <person name="Koerich L.B."/>
            <person name="Kristiansen K."/>
            <person name="Kudrna D."/>
            <person name="Kulathinal R.J."/>
            <person name="Kumar S."/>
            <person name="Kwok R."/>
            <person name="Lander E."/>
            <person name="Langley C.H."/>
            <person name="Lapoint R."/>
            <person name="Lazzaro B.P."/>
            <person name="Lee S.J."/>
            <person name="Levesque L."/>
            <person name="Li R."/>
            <person name="Lin C.F."/>
            <person name="Lin M.F."/>
            <person name="Lindblad-Toh K."/>
            <person name="Llopart A."/>
            <person name="Long M."/>
            <person name="Low L."/>
            <person name="Lozovsky E."/>
            <person name="Lu J."/>
            <person name="Luo M."/>
            <person name="Machado C.A."/>
            <person name="Makalowski W."/>
            <person name="Marzo M."/>
            <person name="Matsuda M."/>
            <person name="Matzkin L."/>
            <person name="McAllister B."/>
            <person name="McBride C.S."/>
            <person name="McKernan B."/>
            <person name="McKernan K."/>
            <person name="Mendez-Lago M."/>
            <person name="Minx P."/>
            <person name="Mollenhauer M.U."/>
            <person name="Montooth K."/>
            <person name="Mount S.M."/>
            <person name="Mu X."/>
            <person name="Myers E."/>
            <person name="Negre B."/>
            <person name="Newfeld S."/>
            <person name="Nielsen R."/>
            <person name="Noor M.A."/>
            <person name="O'Grady P."/>
            <person name="Pachter L."/>
            <person name="Papaceit M."/>
            <person name="Parisi M.J."/>
            <person name="Parisi M."/>
            <person name="Parts L."/>
            <person name="Pedersen J.S."/>
            <person name="Pesole G."/>
            <person name="Phillippy A.M."/>
            <person name="Ponting C.P."/>
            <person name="Pop M."/>
            <person name="Porcelli D."/>
            <person name="Powell J.R."/>
            <person name="Prohaska S."/>
            <person name="Pruitt K."/>
            <person name="Puig M."/>
            <person name="Quesneville H."/>
            <person name="Ram K.R."/>
            <person name="Rand D."/>
            <person name="Rasmussen M.D."/>
            <person name="Reed L.K."/>
            <person name="Reenan R."/>
            <person name="Reily A."/>
            <person name="Remington K.A."/>
            <person name="Rieger T.T."/>
            <person name="Ritchie M.G."/>
            <person name="Robin C."/>
            <person name="Rogers Y.H."/>
            <person name="Rohde C."/>
            <person name="Rozas J."/>
            <person name="Rubenfield M.J."/>
            <person name="Ruiz A."/>
            <person name="Russo S."/>
            <person name="Salzberg S.L."/>
            <person name="Sanchez-Gracia A."/>
            <person name="Saranga D.J."/>
            <person name="Sato H."/>
            <person name="Schaeffer S.W."/>
            <person name="Schatz M.C."/>
            <person name="Schlenke T."/>
            <person name="Schwartz R."/>
            <person name="Segarra C."/>
            <person name="Singh R.S."/>
            <person name="Sirot L."/>
            <person name="Sirota M."/>
            <person name="Sisneros N.B."/>
            <person name="Smith C.D."/>
            <person name="Smith T.F."/>
            <person name="Spieth J."/>
            <person name="Stage D.E."/>
            <person name="Stark A."/>
            <person name="Stephan W."/>
            <person name="Strausberg R.L."/>
            <person name="Strempel S."/>
            <person name="Sturgill D."/>
            <person name="Sutton G."/>
            <person name="Sutton G.G."/>
            <person name="Tao W."/>
            <person name="Teichmann S."/>
            <person name="Tobari Y.N."/>
            <person name="Tomimura Y."/>
            <person name="Tsolas J.M."/>
            <person name="Valente V.L."/>
            <person name="Venter E."/>
            <person name="Venter J.C."/>
            <person name="Vicario S."/>
            <person name="Vieira F.G."/>
            <person name="Vilella A.J."/>
            <person name="Villasante A."/>
            <person name="Walenz B."/>
            <person name="Wang J."/>
            <person name="Wasserman M."/>
            <person name="Watts T."/>
            <person name="Wilson D."/>
            <person name="Wilson R.K."/>
            <person name="Wing R.A."/>
            <person name="Wolfner M.F."/>
            <person name="Wong A."/>
            <person name="Wong G.K."/>
            <person name="Wu C.I."/>
            <person name="Wu G."/>
            <person name="Yamamoto D."/>
            <person name="Yang H.P."/>
            <person name="Yang S.P."/>
            <person name="Yorke J.A."/>
            <person name="Yoshida K."/>
            <person name="Zdobnov E."/>
            <person name="Zhang P."/>
            <person name="Zhang Y."/>
            <person name="Zimin A.V."/>
            <person name="Baldwin J."/>
            <person name="Abdouelleil A."/>
            <person name="Abdulkadir J."/>
            <person name="Abebe A."/>
            <person name="Abera B."/>
            <person name="Abreu J."/>
            <person name="Acer S.C."/>
            <person name="Aftuck L."/>
            <person name="Alexander A."/>
            <person name="An P."/>
            <person name="Anderson E."/>
            <person name="Anderson S."/>
            <person name="Arachi H."/>
            <person name="Azer M."/>
            <person name="Bachantsang P."/>
            <person name="Barry A."/>
            <person name="Bayul T."/>
            <person name="Berlin A."/>
            <person name="Bessette D."/>
            <person name="Bloom T."/>
            <person name="Blye J."/>
            <person name="Boguslavskiy L."/>
            <person name="Bonnet C."/>
            <person name="Boukhgalter B."/>
            <person name="Bourzgui I."/>
            <person name="Brown A."/>
            <person name="Cahill P."/>
            <person name="Channer S."/>
            <person name="Cheshatsang Y."/>
            <person name="Chuda L."/>
            <person name="Citroen M."/>
            <person name="Collymore A."/>
            <person name="Cooke P."/>
            <person name="Costello M."/>
            <person name="D'Aco K."/>
            <person name="Daza R."/>
            <person name="De Haan G."/>
            <person name="DeGray S."/>
            <person name="DeMaso C."/>
            <person name="Dhargay N."/>
            <person name="Dooley K."/>
            <person name="Dooley E."/>
            <person name="Doricent M."/>
            <person name="Dorje P."/>
            <person name="Dorjee K."/>
            <person name="Dupes A."/>
            <person name="Elong R."/>
            <person name="Falk J."/>
            <person name="Farina A."/>
            <person name="Faro S."/>
            <person name="Ferguson D."/>
            <person name="Fisher S."/>
            <person name="Foley C.D."/>
            <person name="Franke A."/>
            <person name="Friedrich D."/>
            <person name="Gadbois L."/>
            <person name="Gearin G."/>
            <person name="Gearin C.R."/>
            <person name="Giannoukos G."/>
            <person name="Goode T."/>
            <person name="Graham J."/>
            <person name="Grandbois E."/>
            <person name="Grewal S."/>
            <person name="Gyaltsen K."/>
            <person name="Hafez N."/>
            <person name="Hagos B."/>
            <person name="Hall J."/>
            <person name="Henson C."/>
            <person name="Hollinger A."/>
            <person name="Honan T."/>
            <person name="Huard M.D."/>
            <person name="Hughes L."/>
            <person name="Hurhula B."/>
            <person name="Husby M.E."/>
            <person name="Kamat A."/>
            <person name="Kanga B."/>
            <person name="Kashin S."/>
            <person name="Khazanovich D."/>
            <person name="Kisner P."/>
            <person name="Lance K."/>
            <person name="Lara M."/>
            <person name="Lee W."/>
            <person name="Lennon N."/>
            <person name="Letendre F."/>
            <person name="LeVine R."/>
            <person name="Lipovsky A."/>
            <person name="Liu X."/>
            <person name="Liu J."/>
            <person name="Liu S."/>
            <person name="Lokyitsang T."/>
            <person name="Lokyitsang Y."/>
            <person name="Lubonja R."/>
            <person name="Lui A."/>
            <person name="MacDonald P."/>
            <person name="Magnisalis V."/>
            <person name="Maru K."/>
            <person name="Matthews C."/>
            <person name="McCusker W."/>
            <person name="McDonough S."/>
            <person name="Mehta T."/>
            <person name="Meldrim J."/>
            <person name="Meneus L."/>
            <person name="Mihai O."/>
            <person name="Mihalev A."/>
            <person name="Mihova T."/>
            <person name="Mittelman R."/>
            <person name="Mlenga V."/>
            <person name="Montmayeur A."/>
            <person name="Mulrain L."/>
            <person name="Navidi A."/>
            <person name="Naylor J."/>
            <person name="Negash T."/>
            <person name="Nguyen T."/>
            <person name="Nguyen N."/>
            <person name="Nicol R."/>
            <person name="Norbu C."/>
            <person name="Norbu N."/>
            <person name="Novod N."/>
            <person name="O'Neill B."/>
            <person name="Osman S."/>
            <person name="Markiewicz E."/>
            <person name="Oyono O.L."/>
            <person name="Patti C."/>
            <person name="Phunkhang P."/>
            <person name="Pierre F."/>
            <person name="Priest M."/>
            <person name="Raghuraman S."/>
            <person name="Rege F."/>
            <person name="Reyes R."/>
            <person name="Rise C."/>
            <person name="Rogov P."/>
            <person name="Ross K."/>
            <person name="Ryan E."/>
            <person name="Settipalli S."/>
            <person name="Shea T."/>
            <person name="Sherpa N."/>
            <person name="Shi L."/>
            <person name="Shih D."/>
            <person name="Sparrow T."/>
            <person name="Spaulding J."/>
            <person name="Stalker J."/>
            <person name="Stange-Thomann N."/>
            <person name="Stavropoulos S."/>
            <person name="Stone C."/>
            <person name="Strader C."/>
            <person name="Tesfaye S."/>
            <person name="Thomson T."/>
            <person name="Thoulutsang Y."/>
            <person name="Thoulutsang D."/>
            <person name="Topham K."/>
            <person name="Topping I."/>
            <person name="Tsamla T."/>
            <person name="Vassiliev H."/>
            <person name="Vo A."/>
            <person name="Wangchuk T."/>
            <person name="Wangdi T."/>
            <person name="Weiand M."/>
            <person name="Wilkinson J."/>
            <person name="Wilson A."/>
            <person name="Yadav S."/>
            <person name="Young G."/>
            <person name="Yu Q."/>
            <person name="Zembek L."/>
            <person name="Zhong D."/>
            <person name="Zimmer A."/>
            <person name="Zwirko Z."/>
            <person name="Jaffe D.B."/>
            <person name="Alvarez P."/>
            <person name="Brockman W."/>
            <person name="Butler J."/>
            <person name="Chin C."/>
            <person name="Gnerre S."/>
            <person name="Grabherr M."/>
            <person name="Kleber M."/>
            <person name="Mauceli E."/>
            <person name="MacCallum I."/>
        </authorList>
    </citation>
    <scope>NUCLEOTIDE SEQUENCE [LARGE SCALE GENOMIC DNA]</scope>
    <source>
        <strain evidence="11">Tucson 14024-0371.13</strain>
    </source>
</reference>
<evidence type="ECO:0000256" key="2">
    <source>
        <dbReference type="ARBA" id="ARBA00022617"/>
    </source>
</evidence>
<dbReference type="STRING" id="7217.B3LZ78"/>
<comment type="subcellular location">
    <subcellularLocation>
        <location evidence="1">Membrane</location>
    </subcellularLocation>
</comment>
<name>B3LZ78_DROAN</name>
<dbReference type="eggNOG" id="KOG0449">
    <property type="taxonomic scope" value="Eukaryota"/>
</dbReference>
<sequence length="281" mass="30302">MYASGQVARALRHCSPLIRQFLSQKPLMRTTIPSEMSVRMMATKESKEVGKGSEANKAGGGSGKNGPAIVAPDGSVMASPVTLKVIPARDPPKLGYDDRNMMRGRELSPHLSIYKLQLTSGLSICLRISGFVLGVFVWALGISGLICQGNMEEFLTKVQDCDCDTLRTLTKVMVAIPFAYHMVAGTRHLIWYLNLFTSIPEVYATGYVAILLAIVVAVGLVNAKSSEPEPKVVDLSKGKKGQKADPKKNAKPDPKKPDPKAKAAPKAKADPKKDPKKGDSK</sequence>
<dbReference type="EMBL" id="CH902617">
    <property type="protein sequence ID" value="EDV43005.1"/>
    <property type="molecule type" value="Genomic_DNA"/>
</dbReference>
<dbReference type="OMA" id="IWYLNKF"/>
<evidence type="ECO:0000313" key="10">
    <source>
        <dbReference type="EMBL" id="EDV43005.1"/>
    </source>
</evidence>